<comment type="caution">
    <text evidence="1">The sequence shown here is derived from an EMBL/GenBank/DDBJ whole genome shotgun (WGS) entry which is preliminary data.</text>
</comment>
<protein>
    <submittedName>
        <fullName evidence="1">Uncharacterized protein</fullName>
    </submittedName>
</protein>
<accession>A0AAQ1NTX8</accession>
<name>A0AAQ1NTX8_LEPIR</name>
<organism evidence="1 2">
    <name type="scientific">Leptospira interrogans serovar Manilae</name>
    <dbReference type="NCBI Taxonomy" id="214675"/>
    <lineage>
        <taxon>Bacteria</taxon>
        <taxon>Pseudomonadati</taxon>
        <taxon>Spirochaetota</taxon>
        <taxon>Spirochaetia</taxon>
        <taxon>Leptospirales</taxon>
        <taxon>Leptospiraceae</taxon>
        <taxon>Leptospira</taxon>
    </lineage>
</organism>
<evidence type="ECO:0000313" key="2">
    <source>
        <dbReference type="Proteomes" id="UP000234460"/>
    </source>
</evidence>
<proteinExistence type="predicted"/>
<dbReference type="EMBL" id="OEJX01000002">
    <property type="protein sequence ID" value="SOR59829.1"/>
    <property type="molecule type" value="Genomic_DNA"/>
</dbReference>
<gene>
    <name evidence="1" type="ORF">LMANV2_100002</name>
</gene>
<reference evidence="1 2" key="1">
    <citation type="submission" date="2017-11" db="EMBL/GenBank/DDBJ databases">
        <authorList>
            <person name="Lechat P."/>
        </authorList>
    </citation>
    <scope>NUCLEOTIDE SEQUENCE [LARGE SCALE GENOMIC DNA]</scope>
    <source>
        <strain evidence="1">L495</strain>
    </source>
</reference>
<dbReference type="AlphaFoldDB" id="A0AAQ1NTX8"/>
<evidence type="ECO:0000313" key="1">
    <source>
        <dbReference type="EMBL" id="SOR59829.1"/>
    </source>
</evidence>
<sequence>MKQSTLLLKKPKIDPSFRTQYLFHLIKFKKIRDTITKFLKRKGTETITTNMIREFQSDSSILSLNKSAILNVASQRHLERINCIVSKIF</sequence>
<dbReference type="Proteomes" id="UP000234460">
    <property type="component" value="Chromosome LMANV2"/>
</dbReference>